<feature type="domain" description="HTH marR-type" evidence="4">
    <location>
        <begin position="3"/>
        <end position="134"/>
    </location>
</feature>
<dbReference type="Gene3D" id="1.10.10.10">
    <property type="entry name" value="Winged helix-like DNA-binding domain superfamily/Winged helix DNA-binding domain"/>
    <property type="match status" value="1"/>
</dbReference>
<evidence type="ECO:0000313" key="6">
    <source>
        <dbReference type="Proteomes" id="UP000239485"/>
    </source>
</evidence>
<dbReference type="SMART" id="SM00347">
    <property type="entry name" value="HTH_MARR"/>
    <property type="match status" value="1"/>
</dbReference>
<evidence type="ECO:0000256" key="1">
    <source>
        <dbReference type="ARBA" id="ARBA00023015"/>
    </source>
</evidence>
<evidence type="ECO:0000259" key="4">
    <source>
        <dbReference type="PROSITE" id="PS50995"/>
    </source>
</evidence>
<keyword evidence="3" id="KW-0804">Transcription</keyword>
<evidence type="ECO:0000256" key="2">
    <source>
        <dbReference type="ARBA" id="ARBA00023125"/>
    </source>
</evidence>
<dbReference type="PROSITE" id="PS50995">
    <property type="entry name" value="HTH_MARR_2"/>
    <property type="match status" value="1"/>
</dbReference>
<dbReference type="GO" id="GO:0003700">
    <property type="term" value="F:DNA-binding transcription factor activity"/>
    <property type="evidence" value="ECO:0007669"/>
    <property type="project" value="InterPro"/>
</dbReference>
<organism evidence="5 6">
    <name type="scientific">Kineococcus xinjiangensis</name>
    <dbReference type="NCBI Taxonomy" id="512762"/>
    <lineage>
        <taxon>Bacteria</taxon>
        <taxon>Bacillati</taxon>
        <taxon>Actinomycetota</taxon>
        <taxon>Actinomycetes</taxon>
        <taxon>Kineosporiales</taxon>
        <taxon>Kineosporiaceae</taxon>
        <taxon>Kineococcus</taxon>
    </lineage>
</organism>
<keyword evidence="2 5" id="KW-0238">DNA-binding</keyword>
<dbReference type="RefSeq" id="WP_211291227.1">
    <property type="nucleotide sequence ID" value="NZ_PTJD01000014.1"/>
</dbReference>
<evidence type="ECO:0000256" key="3">
    <source>
        <dbReference type="ARBA" id="ARBA00023163"/>
    </source>
</evidence>
<name>A0A2S6IE35_9ACTN</name>
<dbReference type="PANTHER" id="PTHR33164:SF64">
    <property type="entry name" value="TRANSCRIPTIONAL REGULATOR SLYA"/>
    <property type="match status" value="1"/>
</dbReference>
<keyword evidence="6" id="KW-1185">Reference proteome</keyword>
<dbReference type="GO" id="GO:0003677">
    <property type="term" value="F:DNA binding"/>
    <property type="evidence" value="ECO:0007669"/>
    <property type="project" value="UniProtKB-KW"/>
</dbReference>
<dbReference type="Proteomes" id="UP000239485">
    <property type="component" value="Unassembled WGS sequence"/>
</dbReference>
<dbReference type="InterPro" id="IPR039422">
    <property type="entry name" value="MarR/SlyA-like"/>
</dbReference>
<dbReference type="PANTHER" id="PTHR33164">
    <property type="entry name" value="TRANSCRIPTIONAL REGULATOR, MARR FAMILY"/>
    <property type="match status" value="1"/>
</dbReference>
<dbReference type="Pfam" id="PF12802">
    <property type="entry name" value="MarR_2"/>
    <property type="match status" value="1"/>
</dbReference>
<keyword evidence="1" id="KW-0805">Transcription regulation</keyword>
<dbReference type="AlphaFoldDB" id="A0A2S6IE35"/>
<dbReference type="GO" id="GO:0006950">
    <property type="term" value="P:response to stress"/>
    <property type="evidence" value="ECO:0007669"/>
    <property type="project" value="TreeGrafter"/>
</dbReference>
<dbReference type="EMBL" id="PTJD01000014">
    <property type="protein sequence ID" value="PPK92484.1"/>
    <property type="molecule type" value="Genomic_DNA"/>
</dbReference>
<protein>
    <submittedName>
        <fullName evidence="5">DNA-binding MarR family transcriptional regulator</fullName>
    </submittedName>
</protein>
<sequence length="140" mass="15200">MPAVRLLDLLTRAQRLAWRELAERFAEEGTGVEQWRVLRALAGTDGTTMGHLAEQLQVPPASLTRLVDGLVDDALVYRRPSTTDRRRIVAHLSDRGAALLERLEAIAAAHEAALTAGPRPELAQLHTALGPAVAACARDR</sequence>
<evidence type="ECO:0000313" key="5">
    <source>
        <dbReference type="EMBL" id="PPK92484.1"/>
    </source>
</evidence>
<dbReference type="InterPro" id="IPR036388">
    <property type="entry name" value="WH-like_DNA-bd_sf"/>
</dbReference>
<dbReference type="InterPro" id="IPR000835">
    <property type="entry name" value="HTH_MarR-typ"/>
</dbReference>
<dbReference type="SUPFAM" id="SSF46785">
    <property type="entry name" value="Winged helix' DNA-binding domain"/>
    <property type="match status" value="1"/>
</dbReference>
<comment type="caution">
    <text evidence="5">The sequence shown here is derived from an EMBL/GenBank/DDBJ whole genome shotgun (WGS) entry which is preliminary data.</text>
</comment>
<gene>
    <name evidence="5" type="ORF">CLV92_11485</name>
</gene>
<proteinExistence type="predicted"/>
<dbReference type="InterPro" id="IPR036390">
    <property type="entry name" value="WH_DNA-bd_sf"/>
</dbReference>
<accession>A0A2S6IE35</accession>
<reference evidence="5 6" key="1">
    <citation type="submission" date="2018-02" db="EMBL/GenBank/DDBJ databases">
        <title>Genomic Encyclopedia of Archaeal and Bacterial Type Strains, Phase II (KMG-II): from individual species to whole genera.</title>
        <authorList>
            <person name="Goeker M."/>
        </authorList>
    </citation>
    <scope>NUCLEOTIDE SEQUENCE [LARGE SCALE GENOMIC DNA]</scope>
    <source>
        <strain evidence="5 6">DSM 22857</strain>
    </source>
</reference>